<evidence type="ECO:0000313" key="3">
    <source>
        <dbReference type="Proteomes" id="UP001358417"/>
    </source>
</evidence>
<organism evidence="2 3">
    <name type="scientific">Exophiala bonariae</name>
    <dbReference type="NCBI Taxonomy" id="1690606"/>
    <lineage>
        <taxon>Eukaryota</taxon>
        <taxon>Fungi</taxon>
        <taxon>Dikarya</taxon>
        <taxon>Ascomycota</taxon>
        <taxon>Pezizomycotina</taxon>
        <taxon>Eurotiomycetes</taxon>
        <taxon>Chaetothyriomycetidae</taxon>
        <taxon>Chaetothyriales</taxon>
        <taxon>Herpotrichiellaceae</taxon>
        <taxon>Exophiala</taxon>
    </lineage>
</organism>
<feature type="region of interest" description="Disordered" evidence="1">
    <location>
        <begin position="331"/>
        <end position="373"/>
    </location>
</feature>
<evidence type="ECO:0000313" key="2">
    <source>
        <dbReference type="EMBL" id="KAK5041475.1"/>
    </source>
</evidence>
<dbReference type="InterPro" id="IPR022698">
    <property type="entry name" value="OrsD"/>
</dbReference>
<dbReference type="GeneID" id="89971168"/>
<sequence length="419" mass="46923">MSSTEPILYNTTLQIFVCRQHGYATTDLAQHLRREHQLPLGERNAIIRRFSSQVCAPTSSIPLPPPFQDPIEGLAAPVRAYLCQHDGCGYISIHLEGISNHARRVHQWRKAESRPQYWRHIYAQTLFVSRGQRKYFAVTSPVGADEGPTPTDPPVAAGLSTQQESEVRSIKEGWALLRASHQRELDILDADIAKQDRTGWFNRTRWPEHFASRNLKHLSEATRLPRKDEPVLIGMMDIMDALQAQCCMGLMTMDLETRRWLRSPKREEPDVRPMGRLQNRDSEDRYFNLYRRFLCYIMRIWCAEVELAGTATGDDGALPVNLNINIPSSSLPDVTDITGRPRSPPPDGGNSHSDDSGSDFDDTESSASSSSVGGRVEALAALVPSVPTTDVLRDARELFPWVDSQLAIAGRGEKGPSNI</sequence>
<reference evidence="2 3" key="1">
    <citation type="submission" date="2023-08" db="EMBL/GenBank/DDBJ databases">
        <title>Black Yeasts Isolated from many extreme environments.</title>
        <authorList>
            <person name="Coleine C."/>
            <person name="Stajich J.E."/>
            <person name="Selbmann L."/>
        </authorList>
    </citation>
    <scope>NUCLEOTIDE SEQUENCE [LARGE SCALE GENOMIC DNA]</scope>
    <source>
        <strain evidence="2 3">CCFEE 5792</strain>
    </source>
</reference>
<dbReference type="Pfam" id="PF12013">
    <property type="entry name" value="OrsD"/>
    <property type="match status" value="1"/>
</dbReference>
<gene>
    <name evidence="2" type="ORF">LTR84_002973</name>
</gene>
<keyword evidence="3" id="KW-1185">Reference proteome</keyword>
<dbReference type="AlphaFoldDB" id="A0AAV9MU14"/>
<evidence type="ECO:0000256" key="1">
    <source>
        <dbReference type="SAM" id="MobiDB-lite"/>
    </source>
</evidence>
<proteinExistence type="predicted"/>
<name>A0AAV9MU14_9EURO</name>
<comment type="caution">
    <text evidence="2">The sequence shown here is derived from an EMBL/GenBank/DDBJ whole genome shotgun (WGS) entry which is preliminary data.</text>
</comment>
<dbReference type="EMBL" id="JAVRRD010000145">
    <property type="protein sequence ID" value="KAK5041475.1"/>
    <property type="molecule type" value="Genomic_DNA"/>
</dbReference>
<dbReference type="Proteomes" id="UP001358417">
    <property type="component" value="Unassembled WGS sequence"/>
</dbReference>
<evidence type="ECO:0008006" key="4">
    <source>
        <dbReference type="Google" id="ProtNLM"/>
    </source>
</evidence>
<accession>A0AAV9MU14</accession>
<protein>
    <recommendedName>
        <fullName evidence="4">C2H2-type domain-containing protein</fullName>
    </recommendedName>
</protein>
<dbReference type="RefSeq" id="XP_064699707.1">
    <property type="nucleotide sequence ID" value="XM_064846569.1"/>
</dbReference>